<evidence type="ECO:0008006" key="4">
    <source>
        <dbReference type="Google" id="ProtNLM"/>
    </source>
</evidence>
<keyword evidence="1" id="KW-0812">Transmembrane</keyword>
<dbReference type="Proteomes" id="UP001165283">
    <property type="component" value="Unassembled WGS sequence"/>
</dbReference>
<keyword evidence="1" id="KW-0472">Membrane</keyword>
<dbReference type="EMBL" id="JAGSOV010000079">
    <property type="protein sequence ID" value="MCO1660221.1"/>
    <property type="molecule type" value="Genomic_DNA"/>
</dbReference>
<reference evidence="2" key="1">
    <citation type="submission" date="2021-04" db="EMBL/GenBank/DDBJ databases">
        <title>Pseudonocardia sp. nov., isolated from sandy soil of mangrove forest.</title>
        <authorList>
            <person name="Zan Z."/>
            <person name="Huang R."/>
            <person name="Liu W."/>
        </authorList>
    </citation>
    <scope>NUCLEOTIDE SEQUENCE</scope>
    <source>
        <strain evidence="2">S2-4</strain>
    </source>
</reference>
<dbReference type="RefSeq" id="WP_252445585.1">
    <property type="nucleotide sequence ID" value="NZ_JAGSOV010000079.1"/>
</dbReference>
<comment type="caution">
    <text evidence="2">The sequence shown here is derived from an EMBL/GenBank/DDBJ whole genome shotgun (WGS) entry which is preliminary data.</text>
</comment>
<feature type="transmembrane region" description="Helical" evidence="1">
    <location>
        <begin position="45"/>
        <end position="63"/>
    </location>
</feature>
<evidence type="ECO:0000313" key="3">
    <source>
        <dbReference type="Proteomes" id="UP001165283"/>
    </source>
</evidence>
<evidence type="ECO:0000256" key="1">
    <source>
        <dbReference type="SAM" id="Phobius"/>
    </source>
</evidence>
<accession>A0ABT1AB81</accession>
<protein>
    <recommendedName>
        <fullName evidence="4">Integral membrane protein</fullName>
    </recommendedName>
</protein>
<gene>
    <name evidence="2" type="ORF">KDL28_34690</name>
</gene>
<feature type="transmembrane region" description="Helical" evidence="1">
    <location>
        <begin position="69"/>
        <end position="86"/>
    </location>
</feature>
<keyword evidence="1" id="KW-1133">Transmembrane helix</keyword>
<organism evidence="2 3">
    <name type="scientific">Pseudonocardia humida</name>
    <dbReference type="NCBI Taxonomy" id="2800819"/>
    <lineage>
        <taxon>Bacteria</taxon>
        <taxon>Bacillati</taxon>
        <taxon>Actinomycetota</taxon>
        <taxon>Actinomycetes</taxon>
        <taxon>Pseudonocardiales</taxon>
        <taxon>Pseudonocardiaceae</taxon>
        <taxon>Pseudonocardia</taxon>
    </lineage>
</organism>
<name>A0ABT1AB81_9PSEU</name>
<feature type="transmembrane region" description="Helical" evidence="1">
    <location>
        <begin position="13"/>
        <end position="38"/>
    </location>
</feature>
<evidence type="ECO:0000313" key="2">
    <source>
        <dbReference type="EMBL" id="MCO1660221.1"/>
    </source>
</evidence>
<proteinExistence type="predicted"/>
<sequence>MPLPGPLASPTEITLSVAGAAVGLVAMLLCLAAALHCLRRDRPMAGLGLLFTGPALLLAAQVVGPVQVAVALAVVVPVGAVARLRASR</sequence>
<keyword evidence="3" id="KW-1185">Reference proteome</keyword>